<reference evidence="2 3" key="1">
    <citation type="submission" date="2020-08" db="EMBL/GenBank/DDBJ databases">
        <title>Sequencing the genomes of 1000 actinobacteria strains.</title>
        <authorList>
            <person name="Klenk H.-P."/>
        </authorList>
    </citation>
    <scope>NUCLEOTIDE SEQUENCE [LARGE SCALE GENOMIC DNA]</scope>
    <source>
        <strain evidence="2 3">DSM 43582</strain>
    </source>
</reference>
<feature type="domain" description="Aminoglycoside phosphotransferase" evidence="1">
    <location>
        <begin position="45"/>
        <end position="273"/>
    </location>
</feature>
<keyword evidence="3" id="KW-1185">Reference proteome</keyword>
<gene>
    <name evidence="2" type="ORF">BJY24_005730</name>
</gene>
<dbReference type="AlphaFoldDB" id="A0A7W9UKR0"/>
<dbReference type="InterPro" id="IPR052077">
    <property type="entry name" value="CcrZ_PhaseVar_Mediator"/>
</dbReference>
<keyword evidence="2" id="KW-0808">Transferase</keyword>
<dbReference type="GO" id="GO:0016301">
    <property type="term" value="F:kinase activity"/>
    <property type="evidence" value="ECO:0007669"/>
    <property type="project" value="UniProtKB-KW"/>
</dbReference>
<organism evidence="2 3">
    <name type="scientific">Nocardia transvalensis</name>
    <dbReference type="NCBI Taxonomy" id="37333"/>
    <lineage>
        <taxon>Bacteria</taxon>
        <taxon>Bacillati</taxon>
        <taxon>Actinomycetota</taxon>
        <taxon>Actinomycetes</taxon>
        <taxon>Mycobacteriales</taxon>
        <taxon>Nocardiaceae</taxon>
        <taxon>Nocardia</taxon>
    </lineage>
</organism>
<dbReference type="SUPFAM" id="SSF56112">
    <property type="entry name" value="Protein kinase-like (PK-like)"/>
    <property type="match status" value="1"/>
</dbReference>
<sequence>MTGESSPAVSGQQVFGPDAALTAGPPLVDPEALYRRACSQPDGPAGFYNRNIRVAAGARAVNVRIPIEGADVMDYRQWPEPQVLAVVASRVTSVPALHWVSVCPAYQIHEYIDGEVLDQLAPRGRPLPAHVPSDVARLFAQLRAIPREALPYAPGGLDDDPQRFARRVWGASRQAYRDHRSSFHHLFRRLRIPADPFEPLDESCNSLQARQFRLTHGDLHRKNMIIRDGETVFLDWELALYGDPLYDVAIHLHKMNYLPAERERFVAAWTAAEPDAAHSGWEHDVEIYLAQARVRSAVLDAVRYAKIIADGGCAPDSERLLVRKLAQKLQEAAPVWELPPAIDEAEVDAALRGWR</sequence>
<dbReference type="EMBL" id="JACHIT010000002">
    <property type="protein sequence ID" value="MBB5916818.1"/>
    <property type="molecule type" value="Genomic_DNA"/>
</dbReference>
<dbReference type="Proteomes" id="UP000540412">
    <property type="component" value="Unassembled WGS sequence"/>
</dbReference>
<dbReference type="InterPro" id="IPR002575">
    <property type="entry name" value="Aminoglycoside_PTrfase"/>
</dbReference>
<dbReference type="PANTHER" id="PTHR40086:SF1">
    <property type="entry name" value="CELL CYCLE REGULATOR CCRZ"/>
    <property type="match status" value="1"/>
</dbReference>
<dbReference type="PANTHER" id="PTHR40086">
    <property type="entry name" value="PHOSPHOTRANSFERASE YTMP-RELATED"/>
    <property type="match status" value="1"/>
</dbReference>
<keyword evidence="2" id="KW-0418">Kinase</keyword>
<name>A0A7W9UKR0_9NOCA</name>
<dbReference type="RefSeq" id="WP_157185688.1">
    <property type="nucleotide sequence ID" value="NZ_JACHIT010000002.1"/>
</dbReference>
<dbReference type="Pfam" id="PF01636">
    <property type="entry name" value="APH"/>
    <property type="match status" value="1"/>
</dbReference>
<dbReference type="InterPro" id="IPR011009">
    <property type="entry name" value="Kinase-like_dom_sf"/>
</dbReference>
<dbReference type="Gene3D" id="3.90.1200.10">
    <property type="match status" value="1"/>
</dbReference>
<evidence type="ECO:0000313" key="2">
    <source>
        <dbReference type="EMBL" id="MBB5916818.1"/>
    </source>
</evidence>
<protein>
    <submittedName>
        <fullName evidence="2">Aminoglycoside phosphotransferase (APT) family kinase protein</fullName>
    </submittedName>
</protein>
<evidence type="ECO:0000259" key="1">
    <source>
        <dbReference type="Pfam" id="PF01636"/>
    </source>
</evidence>
<comment type="caution">
    <text evidence="2">The sequence shown here is derived from an EMBL/GenBank/DDBJ whole genome shotgun (WGS) entry which is preliminary data.</text>
</comment>
<accession>A0A7W9UKR0</accession>
<proteinExistence type="predicted"/>
<evidence type="ECO:0000313" key="3">
    <source>
        <dbReference type="Proteomes" id="UP000540412"/>
    </source>
</evidence>